<organism evidence="1">
    <name type="scientific">Paraprevotella clara</name>
    <dbReference type="NCBI Taxonomy" id="454154"/>
    <lineage>
        <taxon>Bacteria</taxon>
        <taxon>Pseudomonadati</taxon>
        <taxon>Bacteroidota</taxon>
        <taxon>Bacteroidia</taxon>
        <taxon>Bacteroidales</taxon>
        <taxon>Prevotellaceae</taxon>
        <taxon>Paraprevotella</taxon>
    </lineage>
</organism>
<dbReference type="RefSeq" id="WP_302976513.1">
    <property type="nucleotide sequence ID" value="NZ_CACRUT010000034.1"/>
</dbReference>
<protein>
    <submittedName>
        <fullName evidence="1">Uncharacterized protein</fullName>
    </submittedName>
</protein>
<sequence>MAAFIILLLFCLVSVAGGYALRRVDWQAIERDNERYYTSDGYHVYYDRKILRRLRDKEQETQEPNDEN</sequence>
<reference evidence="1" key="1">
    <citation type="submission" date="2019-11" db="EMBL/GenBank/DDBJ databases">
        <authorList>
            <person name="Feng L."/>
        </authorList>
    </citation>
    <scope>NUCLEOTIDE SEQUENCE</scope>
    <source>
        <strain evidence="1">PclaraLFYP37</strain>
    </source>
</reference>
<proteinExistence type="predicted"/>
<evidence type="ECO:0000313" key="1">
    <source>
        <dbReference type="EMBL" id="VYU70572.1"/>
    </source>
</evidence>
<dbReference type="EMBL" id="CACRUT010000034">
    <property type="protein sequence ID" value="VYU70572.1"/>
    <property type="molecule type" value="Genomic_DNA"/>
</dbReference>
<name>A0A6N3H2I6_9BACT</name>
<gene>
    <name evidence="1" type="ORF">PCLFYP37_00775</name>
</gene>
<dbReference type="AlphaFoldDB" id="A0A6N3H2I6"/>
<accession>A0A6N3H2I6</accession>